<dbReference type="OrthoDB" id="5979581at2759"/>
<comment type="caution">
    <text evidence="3">The sequence shown here is derived from an EMBL/GenBank/DDBJ whole genome shotgun (WGS) entry which is preliminary data.</text>
</comment>
<dbReference type="EMBL" id="JABBWM010000050">
    <property type="protein sequence ID" value="KAG2101612.1"/>
    <property type="molecule type" value="Genomic_DNA"/>
</dbReference>
<feature type="domain" description="Protein kinase" evidence="2">
    <location>
        <begin position="1"/>
        <end position="270"/>
    </location>
</feature>
<dbReference type="Pfam" id="PF00069">
    <property type="entry name" value="Pkinase"/>
    <property type="match status" value="1"/>
</dbReference>
<protein>
    <recommendedName>
        <fullName evidence="1">non-specific serine/threonine protein kinase</fullName>
        <ecNumber evidence="1">2.7.11.1</ecNumber>
    </recommendedName>
</protein>
<dbReference type="InterPro" id="IPR000719">
    <property type="entry name" value="Prot_kinase_dom"/>
</dbReference>
<dbReference type="GO" id="GO:0004674">
    <property type="term" value="F:protein serine/threonine kinase activity"/>
    <property type="evidence" value="ECO:0007669"/>
    <property type="project" value="UniProtKB-EC"/>
</dbReference>
<gene>
    <name evidence="3" type="ORF">F5147DRAFT_746960</name>
</gene>
<dbReference type="InterPro" id="IPR011009">
    <property type="entry name" value="Kinase-like_dom_sf"/>
</dbReference>
<dbReference type="GeneID" id="64702159"/>
<dbReference type="Gene3D" id="1.10.510.10">
    <property type="entry name" value="Transferase(Phosphotransferase) domain 1"/>
    <property type="match status" value="1"/>
</dbReference>
<dbReference type="SUPFAM" id="SSF56112">
    <property type="entry name" value="Protein kinase-like (PK-like)"/>
    <property type="match status" value="1"/>
</dbReference>
<dbReference type="InterPro" id="IPR050235">
    <property type="entry name" value="CK1_Ser-Thr_kinase"/>
</dbReference>
<organism evidence="3 4">
    <name type="scientific">Suillus discolor</name>
    <dbReference type="NCBI Taxonomy" id="1912936"/>
    <lineage>
        <taxon>Eukaryota</taxon>
        <taxon>Fungi</taxon>
        <taxon>Dikarya</taxon>
        <taxon>Basidiomycota</taxon>
        <taxon>Agaricomycotina</taxon>
        <taxon>Agaricomycetes</taxon>
        <taxon>Agaricomycetidae</taxon>
        <taxon>Boletales</taxon>
        <taxon>Suillineae</taxon>
        <taxon>Suillaceae</taxon>
        <taxon>Suillus</taxon>
    </lineage>
</organism>
<evidence type="ECO:0000256" key="1">
    <source>
        <dbReference type="ARBA" id="ARBA00012513"/>
    </source>
</evidence>
<name>A0A9P7F2P5_9AGAM</name>
<accession>A0A9P7F2P5</accession>
<dbReference type="GO" id="GO:0005524">
    <property type="term" value="F:ATP binding"/>
    <property type="evidence" value="ECO:0007669"/>
    <property type="project" value="InterPro"/>
</dbReference>
<evidence type="ECO:0000313" key="4">
    <source>
        <dbReference type="Proteomes" id="UP000823399"/>
    </source>
</evidence>
<sequence>MYGSQHLAVMYHAQNIITSDIVAVKLEPIIDRSSSVQRGVGIPCALWFSRESTYHTLVLDLLGSLLHSLFLAHNHKFSLHTFVDLADQLLSCLEYIHSHNYVHGDIKPQNVMVGLHDLRHTAFIIDFGITKEYCDTSTRLYPGHCDDLESLTYMLIYFLHGSLQWLTSDHEKLSSSSMLEHKANTTIEVLCHGIPVEFVTLLIYTCSLAFSEDLDYDHLCSLIHDLLDFSQSSDPVTMVTCSPPFSSECLVAEAVTPCLLKVMPPCRTHM</sequence>
<reference evidence="3" key="1">
    <citation type="journal article" date="2020" name="New Phytol.">
        <title>Comparative genomics reveals dynamic genome evolution in host specialist ectomycorrhizal fungi.</title>
        <authorList>
            <person name="Lofgren L.A."/>
            <person name="Nguyen N.H."/>
            <person name="Vilgalys R."/>
            <person name="Ruytinx J."/>
            <person name="Liao H.L."/>
            <person name="Branco S."/>
            <person name="Kuo A."/>
            <person name="LaButti K."/>
            <person name="Lipzen A."/>
            <person name="Andreopoulos W."/>
            <person name="Pangilinan J."/>
            <person name="Riley R."/>
            <person name="Hundley H."/>
            <person name="Na H."/>
            <person name="Barry K."/>
            <person name="Grigoriev I.V."/>
            <person name="Stajich J.E."/>
            <person name="Kennedy P.G."/>
        </authorList>
    </citation>
    <scope>NUCLEOTIDE SEQUENCE</scope>
    <source>
        <strain evidence="3">FC423</strain>
    </source>
</reference>
<dbReference type="PROSITE" id="PS00108">
    <property type="entry name" value="PROTEIN_KINASE_ST"/>
    <property type="match status" value="1"/>
</dbReference>
<dbReference type="PROSITE" id="PS50011">
    <property type="entry name" value="PROTEIN_KINASE_DOM"/>
    <property type="match status" value="1"/>
</dbReference>
<evidence type="ECO:0000259" key="2">
    <source>
        <dbReference type="PROSITE" id="PS50011"/>
    </source>
</evidence>
<dbReference type="EC" id="2.7.11.1" evidence="1"/>
<dbReference type="InterPro" id="IPR008271">
    <property type="entry name" value="Ser/Thr_kinase_AS"/>
</dbReference>
<dbReference type="Proteomes" id="UP000823399">
    <property type="component" value="Unassembled WGS sequence"/>
</dbReference>
<dbReference type="AlphaFoldDB" id="A0A9P7F2P5"/>
<keyword evidence="4" id="KW-1185">Reference proteome</keyword>
<dbReference type="SMART" id="SM00220">
    <property type="entry name" value="S_TKc"/>
    <property type="match status" value="1"/>
</dbReference>
<dbReference type="RefSeq" id="XP_041289939.1">
    <property type="nucleotide sequence ID" value="XM_041439900.1"/>
</dbReference>
<evidence type="ECO:0000313" key="3">
    <source>
        <dbReference type="EMBL" id="KAG2101612.1"/>
    </source>
</evidence>
<proteinExistence type="predicted"/>
<dbReference type="PANTHER" id="PTHR11909">
    <property type="entry name" value="CASEIN KINASE-RELATED"/>
    <property type="match status" value="1"/>
</dbReference>